<dbReference type="AlphaFoldDB" id="A0A484MPF8"/>
<reference evidence="2 3" key="1">
    <citation type="submission" date="2018-04" db="EMBL/GenBank/DDBJ databases">
        <authorList>
            <person name="Vogel A."/>
        </authorList>
    </citation>
    <scope>NUCLEOTIDE SEQUENCE [LARGE SCALE GENOMIC DNA]</scope>
</reference>
<accession>A0A484MPF8</accession>
<evidence type="ECO:0000313" key="2">
    <source>
        <dbReference type="EMBL" id="VFQ90379.1"/>
    </source>
</evidence>
<feature type="region of interest" description="Disordered" evidence="1">
    <location>
        <begin position="1"/>
        <end position="29"/>
    </location>
</feature>
<name>A0A484MPF8_9ASTE</name>
<sequence length="68" mass="7861">MENSGAGVSKPTMPGGEIDLGQMERGVGRRLRDRVKSRYWIDESRLPSICPLQRNHKSQIQQCNYYHE</sequence>
<proteinExistence type="predicted"/>
<organism evidence="2 3">
    <name type="scientific">Cuscuta campestris</name>
    <dbReference type="NCBI Taxonomy" id="132261"/>
    <lineage>
        <taxon>Eukaryota</taxon>
        <taxon>Viridiplantae</taxon>
        <taxon>Streptophyta</taxon>
        <taxon>Embryophyta</taxon>
        <taxon>Tracheophyta</taxon>
        <taxon>Spermatophyta</taxon>
        <taxon>Magnoliopsida</taxon>
        <taxon>eudicotyledons</taxon>
        <taxon>Gunneridae</taxon>
        <taxon>Pentapetalae</taxon>
        <taxon>asterids</taxon>
        <taxon>lamiids</taxon>
        <taxon>Solanales</taxon>
        <taxon>Convolvulaceae</taxon>
        <taxon>Cuscuteae</taxon>
        <taxon>Cuscuta</taxon>
        <taxon>Cuscuta subgen. Grammica</taxon>
        <taxon>Cuscuta sect. Cleistogrammica</taxon>
    </lineage>
</organism>
<keyword evidence="3" id="KW-1185">Reference proteome</keyword>
<gene>
    <name evidence="2" type="ORF">CCAM_LOCUS32155</name>
</gene>
<dbReference type="Proteomes" id="UP000595140">
    <property type="component" value="Unassembled WGS sequence"/>
</dbReference>
<evidence type="ECO:0000256" key="1">
    <source>
        <dbReference type="SAM" id="MobiDB-lite"/>
    </source>
</evidence>
<dbReference type="EMBL" id="OOIL02004065">
    <property type="protein sequence ID" value="VFQ90379.1"/>
    <property type="molecule type" value="Genomic_DNA"/>
</dbReference>
<evidence type="ECO:0000313" key="3">
    <source>
        <dbReference type="Proteomes" id="UP000595140"/>
    </source>
</evidence>
<protein>
    <submittedName>
        <fullName evidence="2">Uncharacterized protein</fullName>
    </submittedName>
</protein>